<organism evidence="1 2">
    <name type="scientific">Gossypium klotzschianum</name>
    <dbReference type="NCBI Taxonomy" id="34286"/>
    <lineage>
        <taxon>Eukaryota</taxon>
        <taxon>Viridiplantae</taxon>
        <taxon>Streptophyta</taxon>
        <taxon>Embryophyta</taxon>
        <taxon>Tracheophyta</taxon>
        <taxon>Spermatophyta</taxon>
        <taxon>Magnoliopsida</taxon>
        <taxon>eudicotyledons</taxon>
        <taxon>Gunneridae</taxon>
        <taxon>Pentapetalae</taxon>
        <taxon>rosids</taxon>
        <taxon>malvids</taxon>
        <taxon>Malvales</taxon>
        <taxon>Malvaceae</taxon>
        <taxon>Malvoideae</taxon>
        <taxon>Gossypium</taxon>
    </lineage>
</organism>
<evidence type="ECO:0000313" key="2">
    <source>
        <dbReference type="Proteomes" id="UP000593573"/>
    </source>
</evidence>
<gene>
    <name evidence="1" type="ORF">Goklo_017546</name>
</gene>
<proteinExistence type="predicted"/>
<keyword evidence="2" id="KW-1185">Reference proteome</keyword>
<dbReference type="AlphaFoldDB" id="A0A7J8UHT4"/>
<comment type="caution">
    <text evidence="1">The sequence shown here is derived from an EMBL/GenBank/DDBJ whole genome shotgun (WGS) entry which is preliminary data.</text>
</comment>
<sequence>MSPQTETKQVLESKLVLKTIS</sequence>
<protein>
    <submittedName>
        <fullName evidence="1">Uncharacterized protein</fullName>
    </submittedName>
</protein>
<evidence type="ECO:0000313" key="1">
    <source>
        <dbReference type="EMBL" id="MBA0650056.1"/>
    </source>
</evidence>
<dbReference type="Proteomes" id="UP000593573">
    <property type="component" value="Unassembled WGS sequence"/>
</dbReference>
<reference evidence="1 2" key="1">
    <citation type="journal article" date="2019" name="Genome Biol. Evol.">
        <title>Insights into the evolution of the New World diploid cottons (Gossypium, subgenus Houzingenia) based on genome sequencing.</title>
        <authorList>
            <person name="Grover C.E."/>
            <person name="Arick M.A. 2nd"/>
            <person name="Thrash A."/>
            <person name="Conover J.L."/>
            <person name="Sanders W.S."/>
            <person name="Peterson D.G."/>
            <person name="Frelichowski J.E."/>
            <person name="Scheffler J.A."/>
            <person name="Scheffler B.E."/>
            <person name="Wendel J.F."/>
        </authorList>
    </citation>
    <scope>NUCLEOTIDE SEQUENCE [LARGE SCALE GENOMIC DNA]</scope>
    <source>
        <strain evidence="1">57</strain>
        <tissue evidence="1">Leaf</tissue>
    </source>
</reference>
<name>A0A7J8UHT4_9ROSI</name>
<accession>A0A7J8UHT4</accession>
<dbReference type="EMBL" id="JABFAB010000006">
    <property type="protein sequence ID" value="MBA0650056.1"/>
    <property type="molecule type" value="Genomic_DNA"/>
</dbReference>